<accession>A0A409X3X1</accession>
<evidence type="ECO:0000313" key="2">
    <source>
        <dbReference type="Proteomes" id="UP000283269"/>
    </source>
</evidence>
<dbReference type="EMBL" id="NHYD01002709">
    <property type="protein sequence ID" value="PPQ85463.1"/>
    <property type="molecule type" value="Genomic_DNA"/>
</dbReference>
<dbReference type="STRING" id="93625.A0A409X3X1"/>
<name>A0A409X3X1_PSICY</name>
<reference evidence="1 2" key="1">
    <citation type="journal article" date="2018" name="Evol. Lett.">
        <title>Horizontal gene cluster transfer increased hallucinogenic mushroom diversity.</title>
        <authorList>
            <person name="Reynolds H.T."/>
            <person name="Vijayakumar V."/>
            <person name="Gluck-Thaler E."/>
            <person name="Korotkin H.B."/>
            <person name="Matheny P.B."/>
            <person name="Slot J.C."/>
        </authorList>
    </citation>
    <scope>NUCLEOTIDE SEQUENCE [LARGE SCALE GENOMIC DNA]</scope>
    <source>
        <strain evidence="1 2">2631</strain>
    </source>
</reference>
<comment type="caution">
    <text evidence="1">The sequence shown here is derived from an EMBL/GenBank/DDBJ whole genome shotgun (WGS) entry which is preliminary data.</text>
</comment>
<dbReference type="InParanoid" id="A0A409X3X1"/>
<dbReference type="OrthoDB" id="3242376at2759"/>
<protein>
    <submittedName>
        <fullName evidence="1">Uncharacterized protein</fullName>
    </submittedName>
</protein>
<gene>
    <name evidence="1" type="ORF">CVT25_006675</name>
</gene>
<sequence>MFLLTVMRTIALNLMLKGTTMSLLQLMFRDVICAANIVTSVMFLEDLKAINATFSSLITSLMLSRLYLNLRKEGSRDTDDAKGFTHIET</sequence>
<proteinExistence type="predicted"/>
<keyword evidence="2" id="KW-1185">Reference proteome</keyword>
<dbReference type="Proteomes" id="UP000283269">
    <property type="component" value="Unassembled WGS sequence"/>
</dbReference>
<dbReference type="AlphaFoldDB" id="A0A409X3X1"/>
<organism evidence="1 2">
    <name type="scientific">Psilocybe cyanescens</name>
    <dbReference type="NCBI Taxonomy" id="93625"/>
    <lineage>
        <taxon>Eukaryota</taxon>
        <taxon>Fungi</taxon>
        <taxon>Dikarya</taxon>
        <taxon>Basidiomycota</taxon>
        <taxon>Agaricomycotina</taxon>
        <taxon>Agaricomycetes</taxon>
        <taxon>Agaricomycetidae</taxon>
        <taxon>Agaricales</taxon>
        <taxon>Agaricineae</taxon>
        <taxon>Strophariaceae</taxon>
        <taxon>Psilocybe</taxon>
    </lineage>
</organism>
<evidence type="ECO:0000313" key="1">
    <source>
        <dbReference type="EMBL" id="PPQ85463.1"/>
    </source>
</evidence>